<gene>
    <name evidence="1" type="ORF">EU557_24365</name>
</gene>
<dbReference type="AlphaFoldDB" id="A0A4Z0MCE4"/>
<dbReference type="EMBL" id="SRKZ01000010">
    <property type="protein sequence ID" value="TGD77169.1"/>
    <property type="molecule type" value="Genomic_DNA"/>
</dbReference>
<accession>A0A4Z0MCE4</accession>
<evidence type="ECO:0000313" key="1">
    <source>
        <dbReference type="EMBL" id="TGD77169.1"/>
    </source>
</evidence>
<evidence type="ECO:0000313" key="2">
    <source>
        <dbReference type="Proteomes" id="UP000298284"/>
    </source>
</evidence>
<dbReference type="RefSeq" id="WP_135533055.1">
    <property type="nucleotide sequence ID" value="NZ_SRKZ01000010.1"/>
</dbReference>
<sequence length="133" mass="14843">MLLLTALSSVSFYLHNIGCRALEARWSDHGGSESFREAVLEGLALARQYQAECWIADDRQLGPMQSADLEWVATDVLPALAECGVRRLAIIESDDLLNRELIEEAYSPPLDTLPIEVRHFTDLPTARAWACSK</sequence>
<comment type="caution">
    <text evidence="1">The sequence shown here is derived from an EMBL/GenBank/DDBJ whole genome shotgun (WGS) entry which is preliminary data.</text>
</comment>
<dbReference type="Proteomes" id="UP000298284">
    <property type="component" value="Unassembled WGS sequence"/>
</dbReference>
<protein>
    <recommendedName>
        <fullName evidence="3">STAS/SEC14 domain-containing protein</fullName>
    </recommendedName>
</protein>
<organism evidence="1 2">
    <name type="scientific">Hymenobacter wooponensis</name>
    <dbReference type="NCBI Taxonomy" id="1525360"/>
    <lineage>
        <taxon>Bacteria</taxon>
        <taxon>Pseudomonadati</taxon>
        <taxon>Bacteroidota</taxon>
        <taxon>Cytophagia</taxon>
        <taxon>Cytophagales</taxon>
        <taxon>Hymenobacteraceae</taxon>
        <taxon>Hymenobacter</taxon>
    </lineage>
</organism>
<keyword evidence="2" id="KW-1185">Reference proteome</keyword>
<reference evidence="1 2" key="1">
    <citation type="submission" date="2019-04" db="EMBL/GenBank/DDBJ databases">
        <authorList>
            <person name="Feng G."/>
            <person name="Zhang J."/>
            <person name="Zhu H."/>
        </authorList>
    </citation>
    <scope>NUCLEOTIDE SEQUENCE [LARGE SCALE GENOMIC DNA]</scope>
    <source>
        <strain evidence="1 2">JCM 19491</strain>
    </source>
</reference>
<evidence type="ECO:0008006" key="3">
    <source>
        <dbReference type="Google" id="ProtNLM"/>
    </source>
</evidence>
<dbReference type="OrthoDB" id="979415at2"/>
<name>A0A4Z0MCE4_9BACT</name>
<proteinExistence type="predicted"/>